<proteinExistence type="predicted"/>
<keyword evidence="2" id="KW-0378">Hydrolase</keyword>
<protein>
    <submittedName>
        <fullName evidence="2">ATP-dependent zinc protease</fullName>
    </submittedName>
</protein>
<dbReference type="GO" id="GO:0006508">
    <property type="term" value="P:proteolysis"/>
    <property type="evidence" value="ECO:0007669"/>
    <property type="project" value="UniProtKB-KW"/>
</dbReference>
<dbReference type="InterPro" id="IPR021109">
    <property type="entry name" value="Peptidase_aspartic_dom_sf"/>
</dbReference>
<feature type="domain" description="Retropepsin-like aspartic endopeptidase" evidence="1">
    <location>
        <begin position="9"/>
        <end position="141"/>
    </location>
</feature>
<comment type="caution">
    <text evidence="2">The sequence shown here is derived from an EMBL/GenBank/DDBJ whole genome shotgun (WGS) entry which is preliminary data.</text>
</comment>
<dbReference type="EMBL" id="JBHRTL010000031">
    <property type="protein sequence ID" value="MFC3156787.1"/>
    <property type="molecule type" value="Genomic_DNA"/>
</dbReference>
<dbReference type="Gene3D" id="2.40.70.10">
    <property type="entry name" value="Acid Proteases"/>
    <property type="match status" value="1"/>
</dbReference>
<gene>
    <name evidence="2" type="ORF">ACFOEB_16375</name>
</gene>
<keyword evidence="3" id="KW-1185">Reference proteome</keyword>
<reference evidence="3" key="1">
    <citation type="journal article" date="2019" name="Int. J. Syst. Evol. Microbiol.">
        <title>The Global Catalogue of Microorganisms (GCM) 10K type strain sequencing project: providing services to taxonomists for standard genome sequencing and annotation.</title>
        <authorList>
            <consortium name="The Broad Institute Genomics Platform"/>
            <consortium name="The Broad Institute Genome Sequencing Center for Infectious Disease"/>
            <person name="Wu L."/>
            <person name="Ma J."/>
        </authorList>
    </citation>
    <scope>NUCLEOTIDE SEQUENCE [LARGE SCALE GENOMIC DNA]</scope>
    <source>
        <strain evidence="3">KCTC 52141</strain>
    </source>
</reference>
<dbReference type="InterPro" id="IPR008503">
    <property type="entry name" value="Asp_endopeptidase"/>
</dbReference>
<organism evidence="2 3">
    <name type="scientific">Gilvimarinus japonicus</name>
    <dbReference type="NCBI Taxonomy" id="1796469"/>
    <lineage>
        <taxon>Bacteria</taxon>
        <taxon>Pseudomonadati</taxon>
        <taxon>Pseudomonadota</taxon>
        <taxon>Gammaproteobacteria</taxon>
        <taxon>Cellvibrionales</taxon>
        <taxon>Cellvibrionaceae</taxon>
        <taxon>Gilvimarinus</taxon>
    </lineage>
</organism>
<dbReference type="RefSeq" id="WP_339615926.1">
    <property type="nucleotide sequence ID" value="NZ_AP031500.1"/>
</dbReference>
<dbReference type="GO" id="GO:0008233">
    <property type="term" value="F:peptidase activity"/>
    <property type="evidence" value="ECO:0007669"/>
    <property type="project" value="UniProtKB-KW"/>
</dbReference>
<dbReference type="SUPFAM" id="SSF50630">
    <property type="entry name" value="Acid proteases"/>
    <property type="match status" value="1"/>
</dbReference>
<keyword evidence="2" id="KW-0645">Protease</keyword>
<dbReference type="PANTHER" id="PTHR38037:SF1">
    <property type="entry name" value="ATP-DEPENDENT ZINC PROTEASE DOMAIN-CONTAINING PROTEIN-RELATED"/>
    <property type="match status" value="1"/>
</dbReference>
<dbReference type="PANTHER" id="PTHR38037">
    <property type="entry name" value="ZN_PROTEASE DOMAIN-CONTAINING PROTEIN"/>
    <property type="match status" value="1"/>
</dbReference>
<evidence type="ECO:0000259" key="1">
    <source>
        <dbReference type="Pfam" id="PF05618"/>
    </source>
</evidence>
<evidence type="ECO:0000313" key="3">
    <source>
        <dbReference type="Proteomes" id="UP001595548"/>
    </source>
</evidence>
<dbReference type="Proteomes" id="UP001595548">
    <property type="component" value="Unassembled WGS sequence"/>
</dbReference>
<sequence>MTDKHMYSVGWREWVHLPDFSGIHIKAKVDTGAKTSALHAFFVEPFEREGEAWVRFGLHPRQKSNETEIICEAPVHDQREVTDSGGHKEVRYVIEAALTIGGQTILTEMTLTNRDTMTFRMLLGRNTLNGHFTVDPQQSFLCGGDKLNAP</sequence>
<dbReference type="Pfam" id="PF05618">
    <property type="entry name" value="Zn_protease"/>
    <property type="match status" value="1"/>
</dbReference>
<evidence type="ECO:0000313" key="2">
    <source>
        <dbReference type="EMBL" id="MFC3156787.1"/>
    </source>
</evidence>
<accession>A0ABV7HYN6</accession>
<name>A0ABV7HYN6_9GAMM</name>